<keyword evidence="3" id="KW-1185">Reference proteome</keyword>
<reference evidence="4" key="1">
    <citation type="submission" date="2022-11" db="UniProtKB">
        <authorList>
            <consortium name="WormBaseParasite"/>
        </authorList>
    </citation>
    <scope>IDENTIFICATION</scope>
</reference>
<dbReference type="PROSITE" id="PS50942">
    <property type="entry name" value="ENTH"/>
    <property type="match status" value="1"/>
</dbReference>
<proteinExistence type="predicted"/>
<dbReference type="Proteomes" id="UP000887578">
    <property type="component" value="Unplaced"/>
</dbReference>
<dbReference type="InterPro" id="IPR008942">
    <property type="entry name" value="ENTH_VHS"/>
</dbReference>
<protein>
    <submittedName>
        <fullName evidence="4">ENTH domain-containing protein</fullName>
    </submittedName>
</protein>
<dbReference type="PANTHER" id="PTHR12276">
    <property type="entry name" value="EPSIN/ENT-RELATED"/>
    <property type="match status" value="1"/>
</dbReference>
<feature type="compositionally biased region" description="Basic and acidic residues" evidence="1">
    <location>
        <begin position="91"/>
        <end position="102"/>
    </location>
</feature>
<dbReference type="Pfam" id="PF01417">
    <property type="entry name" value="ENTH"/>
    <property type="match status" value="1"/>
</dbReference>
<dbReference type="Gene3D" id="1.25.40.90">
    <property type="match status" value="1"/>
</dbReference>
<dbReference type="GO" id="GO:0030276">
    <property type="term" value="F:clathrin binding"/>
    <property type="evidence" value="ECO:0007669"/>
    <property type="project" value="TreeGrafter"/>
</dbReference>
<organism evidence="3 4">
    <name type="scientific">Panagrolaimus davidi</name>
    <dbReference type="NCBI Taxonomy" id="227884"/>
    <lineage>
        <taxon>Eukaryota</taxon>
        <taxon>Metazoa</taxon>
        <taxon>Ecdysozoa</taxon>
        <taxon>Nematoda</taxon>
        <taxon>Chromadorea</taxon>
        <taxon>Rhabditida</taxon>
        <taxon>Tylenchina</taxon>
        <taxon>Panagrolaimomorpha</taxon>
        <taxon>Panagrolaimoidea</taxon>
        <taxon>Panagrolaimidae</taxon>
        <taxon>Panagrolaimus</taxon>
    </lineage>
</organism>
<dbReference type="GO" id="GO:0005886">
    <property type="term" value="C:plasma membrane"/>
    <property type="evidence" value="ECO:0007669"/>
    <property type="project" value="TreeGrafter"/>
</dbReference>
<dbReference type="GO" id="GO:0005768">
    <property type="term" value="C:endosome"/>
    <property type="evidence" value="ECO:0007669"/>
    <property type="project" value="TreeGrafter"/>
</dbReference>
<feature type="region of interest" description="Disordered" evidence="1">
    <location>
        <begin position="40"/>
        <end position="102"/>
    </location>
</feature>
<feature type="compositionally biased region" description="Low complexity" evidence="1">
    <location>
        <begin position="68"/>
        <end position="83"/>
    </location>
</feature>
<dbReference type="GO" id="GO:0030125">
    <property type="term" value="C:clathrin vesicle coat"/>
    <property type="evidence" value="ECO:0007669"/>
    <property type="project" value="TreeGrafter"/>
</dbReference>
<dbReference type="SUPFAM" id="SSF48464">
    <property type="entry name" value="ENTH/VHS domain"/>
    <property type="match status" value="1"/>
</dbReference>
<feature type="domain" description="ENTH" evidence="2">
    <location>
        <begin position="1"/>
        <end position="42"/>
    </location>
</feature>
<dbReference type="WBParaSite" id="PDA_v2.g31017.t1">
    <property type="protein sequence ID" value="PDA_v2.g31017.t1"/>
    <property type="gene ID" value="PDA_v2.g31017"/>
</dbReference>
<dbReference type="GO" id="GO:0005543">
    <property type="term" value="F:phospholipid binding"/>
    <property type="evidence" value="ECO:0007669"/>
    <property type="project" value="TreeGrafter"/>
</dbReference>
<evidence type="ECO:0000313" key="4">
    <source>
        <dbReference type="WBParaSite" id="PDA_v2.g31017.t1"/>
    </source>
</evidence>
<accession>A0A914QU01</accession>
<evidence type="ECO:0000313" key="3">
    <source>
        <dbReference type="Proteomes" id="UP000887578"/>
    </source>
</evidence>
<evidence type="ECO:0000256" key="1">
    <source>
        <dbReference type="SAM" id="MobiDB-lite"/>
    </source>
</evidence>
<dbReference type="AlphaFoldDB" id="A0A914QU01"/>
<dbReference type="PANTHER" id="PTHR12276:SF45">
    <property type="entry name" value="CLATHRIN INTERACTOR 1"/>
    <property type="match status" value="1"/>
</dbReference>
<name>A0A914QU01_9BILA</name>
<feature type="compositionally biased region" description="Basic and acidic residues" evidence="1">
    <location>
        <begin position="48"/>
        <end position="63"/>
    </location>
</feature>
<sequence>MRSLEHYKCIDERGKDQGINVRFRVKTVLSLLEDDDLLRNERRKAKVAGKDDKYRGFSRDEMNMRGYSGSSSNKFSNSSNSKRNTSDMDSSYDKDNRFDDDM</sequence>
<dbReference type="GO" id="GO:0006897">
    <property type="term" value="P:endocytosis"/>
    <property type="evidence" value="ECO:0007669"/>
    <property type="project" value="TreeGrafter"/>
</dbReference>
<dbReference type="InterPro" id="IPR013809">
    <property type="entry name" value="ENTH"/>
</dbReference>
<evidence type="ECO:0000259" key="2">
    <source>
        <dbReference type="PROSITE" id="PS50942"/>
    </source>
</evidence>